<dbReference type="GO" id="GO:0006935">
    <property type="term" value="P:chemotaxis"/>
    <property type="evidence" value="ECO:0007669"/>
    <property type="project" value="UniProtKB-KW"/>
</dbReference>
<reference evidence="11 12" key="1">
    <citation type="submission" date="2020-04" db="EMBL/GenBank/DDBJ databases">
        <title>Donghicola sp., a member of the Rhodobacteraceae family isolated from mangrove forest in Thailand.</title>
        <authorList>
            <person name="Charoenyingcharoen P."/>
            <person name="Yukphan P."/>
        </authorList>
    </citation>
    <scope>NUCLEOTIDE SEQUENCE [LARGE SCALE GENOMIC DNA]</scope>
    <source>
        <strain evidence="11 12">B5-SW-15</strain>
    </source>
</reference>
<evidence type="ECO:0000256" key="6">
    <source>
        <dbReference type="ARBA" id="ARBA00022692"/>
    </source>
</evidence>
<evidence type="ECO:0000313" key="11">
    <source>
        <dbReference type="EMBL" id="NVO22439.1"/>
    </source>
</evidence>
<comment type="caution">
    <text evidence="11">The sequence shown here is derived from an EMBL/GenBank/DDBJ whole genome shotgun (WGS) entry which is preliminary data.</text>
</comment>
<sequence>MKILIPVMLAVLGAGAGAGAGYLVPLDPSHLPLAHATEGETAIEMLDNHTEPTKIVKLSNQFIIPVIEDDGESALVIMSLSLEVTEEKSQSVFDLEPRLRDGIMKVLFDHSSHGGFSGRYYSEDKMAVLRKYLLQSAQDIMGGGVQGVLITDLVRQAA</sequence>
<keyword evidence="4" id="KW-1003">Cell membrane</keyword>
<evidence type="ECO:0000256" key="1">
    <source>
        <dbReference type="ARBA" id="ARBA00002254"/>
    </source>
</evidence>
<dbReference type="Pfam" id="PF03748">
    <property type="entry name" value="FliL"/>
    <property type="match status" value="1"/>
</dbReference>
<keyword evidence="7 10" id="KW-0283">Flagellar rotation</keyword>
<dbReference type="GO" id="GO:0009425">
    <property type="term" value="C:bacterial-type flagellum basal body"/>
    <property type="evidence" value="ECO:0007669"/>
    <property type="project" value="InterPro"/>
</dbReference>
<organism evidence="11 12">
    <name type="scientific">Donghicola mangrovi</name>
    <dbReference type="NCBI Taxonomy" id="2729614"/>
    <lineage>
        <taxon>Bacteria</taxon>
        <taxon>Pseudomonadati</taxon>
        <taxon>Pseudomonadota</taxon>
        <taxon>Alphaproteobacteria</taxon>
        <taxon>Rhodobacterales</taxon>
        <taxon>Roseobacteraceae</taxon>
        <taxon>Donghicola</taxon>
    </lineage>
</organism>
<comment type="subcellular location">
    <subcellularLocation>
        <location evidence="10">Cell inner membrane</location>
    </subcellularLocation>
    <subcellularLocation>
        <location evidence="2">Cell membrane</location>
        <topology evidence="2">Single-pass membrane protein</topology>
    </subcellularLocation>
</comment>
<dbReference type="InterPro" id="IPR005503">
    <property type="entry name" value="FliL"/>
</dbReference>
<dbReference type="GO" id="GO:0071973">
    <property type="term" value="P:bacterial-type flagellum-dependent cell motility"/>
    <property type="evidence" value="ECO:0007669"/>
    <property type="project" value="InterPro"/>
</dbReference>
<accession>A0A850Q7X2</accession>
<evidence type="ECO:0000256" key="9">
    <source>
        <dbReference type="ARBA" id="ARBA00023136"/>
    </source>
</evidence>
<keyword evidence="9 10" id="KW-0472">Membrane</keyword>
<evidence type="ECO:0000256" key="3">
    <source>
        <dbReference type="ARBA" id="ARBA00008281"/>
    </source>
</evidence>
<proteinExistence type="inferred from homology"/>
<evidence type="ECO:0000256" key="5">
    <source>
        <dbReference type="ARBA" id="ARBA00022500"/>
    </source>
</evidence>
<evidence type="ECO:0000313" key="12">
    <source>
        <dbReference type="Proteomes" id="UP000592216"/>
    </source>
</evidence>
<dbReference type="Proteomes" id="UP000592216">
    <property type="component" value="Unassembled WGS sequence"/>
</dbReference>
<comment type="similarity">
    <text evidence="3 10">Belongs to the FliL family.</text>
</comment>
<keyword evidence="6" id="KW-0812">Transmembrane</keyword>
<dbReference type="AlphaFoldDB" id="A0A850Q7X2"/>
<keyword evidence="11" id="KW-0966">Cell projection</keyword>
<comment type="function">
    <text evidence="1 10">Controls the rotational direction of flagella during chemotaxis.</text>
</comment>
<keyword evidence="5 10" id="KW-0145">Chemotaxis</keyword>
<evidence type="ECO:0000256" key="10">
    <source>
        <dbReference type="RuleBase" id="RU364125"/>
    </source>
</evidence>
<keyword evidence="11" id="KW-0282">Flagellum</keyword>
<dbReference type="EMBL" id="JABCJE010000001">
    <property type="protein sequence ID" value="NVO22439.1"/>
    <property type="molecule type" value="Genomic_DNA"/>
</dbReference>
<dbReference type="RefSeq" id="WP_177156688.1">
    <property type="nucleotide sequence ID" value="NZ_JABCJE010000001.1"/>
</dbReference>
<evidence type="ECO:0000256" key="8">
    <source>
        <dbReference type="ARBA" id="ARBA00022989"/>
    </source>
</evidence>
<keyword evidence="10" id="KW-0997">Cell inner membrane</keyword>
<name>A0A850Q7X2_9RHOB</name>
<evidence type="ECO:0000256" key="2">
    <source>
        <dbReference type="ARBA" id="ARBA00004162"/>
    </source>
</evidence>
<dbReference type="GO" id="GO:0005886">
    <property type="term" value="C:plasma membrane"/>
    <property type="evidence" value="ECO:0007669"/>
    <property type="project" value="UniProtKB-SubCell"/>
</dbReference>
<keyword evidence="8" id="KW-1133">Transmembrane helix</keyword>
<protein>
    <recommendedName>
        <fullName evidence="10">Flagellar protein FliL</fullName>
    </recommendedName>
</protein>
<gene>
    <name evidence="11" type="ORF">HJ536_03640</name>
</gene>
<evidence type="ECO:0000256" key="7">
    <source>
        <dbReference type="ARBA" id="ARBA00022779"/>
    </source>
</evidence>
<evidence type="ECO:0000256" key="4">
    <source>
        <dbReference type="ARBA" id="ARBA00022475"/>
    </source>
</evidence>
<keyword evidence="11" id="KW-0969">Cilium</keyword>